<feature type="compositionally biased region" description="Polar residues" evidence="1">
    <location>
        <begin position="79"/>
        <end position="95"/>
    </location>
</feature>
<organism evidence="2 3">
    <name type="scientific">Hemibagrus wyckioides</name>
    <dbReference type="NCBI Taxonomy" id="337641"/>
    <lineage>
        <taxon>Eukaryota</taxon>
        <taxon>Metazoa</taxon>
        <taxon>Chordata</taxon>
        <taxon>Craniata</taxon>
        <taxon>Vertebrata</taxon>
        <taxon>Euteleostomi</taxon>
        <taxon>Actinopterygii</taxon>
        <taxon>Neopterygii</taxon>
        <taxon>Teleostei</taxon>
        <taxon>Ostariophysi</taxon>
        <taxon>Siluriformes</taxon>
        <taxon>Bagridae</taxon>
        <taxon>Hemibagrus</taxon>
    </lineage>
</organism>
<proteinExistence type="predicted"/>
<keyword evidence="3" id="KW-1185">Reference proteome</keyword>
<protein>
    <submittedName>
        <fullName evidence="2">Uncharacterized protein</fullName>
    </submittedName>
</protein>
<evidence type="ECO:0000256" key="1">
    <source>
        <dbReference type="SAM" id="MobiDB-lite"/>
    </source>
</evidence>
<name>A0A9D3P2W5_9TELE</name>
<accession>A0A9D3P2W5</accession>
<comment type="caution">
    <text evidence="2">The sequence shown here is derived from an EMBL/GenBank/DDBJ whole genome shotgun (WGS) entry which is preliminary data.</text>
</comment>
<dbReference type="Proteomes" id="UP000824219">
    <property type="component" value="Linkage Group LG04"/>
</dbReference>
<sequence>MMLAKELKRKRRLHNPKIASVRYTTLRKLGALSSDFVGPGATETYNMDNKHKNNTELGPTVPPSHLLARHTRPCVEISGTASQPELANVATANKTSPEEEEALGGEAKCAGCGRSGLLEGNHH</sequence>
<evidence type="ECO:0000313" key="3">
    <source>
        <dbReference type="Proteomes" id="UP000824219"/>
    </source>
</evidence>
<feature type="region of interest" description="Disordered" evidence="1">
    <location>
        <begin position="78"/>
        <end position="123"/>
    </location>
</feature>
<dbReference type="AlphaFoldDB" id="A0A9D3P2W5"/>
<evidence type="ECO:0000313" key="2">
    <source>
        <dbReference type="EMBL" id="KAG7333144.1"/>
    </source>
</evidence>
<gene>
    <name evidence="2" type="ORF">KOW79_003279</name>
</gene>
<reference evidence="2 3" key="1">
    <citation type="submission" date="2021-06" db="EMBL/GenBank/DDBJ databases">
        <title>Chromosome-level genome assembly of the red-tail catfish (Hemibagrus wyckioides).</title>
        <authorList>
            <person name="Shao F."/>
        </authorList>
    </citation>
    <scope>NUCLEOTIDE SEQUENCE [LARGE SCALE GENOMIC DNA]</scope>
    <source>
        <strain evidence="2">EC202008001</strain>
        <tissue evidence="2">Blood</tissue>
    </source>
</reference>
<dbReference type="EMBL" id="JAHKSW010000004">
    <property type="protein sequence ID" value="KAG7333144.1"/>
    <property type="molecule type" value="Genomic_DNA"/>
</dbReference>